<evidence type="ECO:0000313" key="2">
    <source>
        <dbReference type="EMBL" id="MBD2861032.1"/>
    </source>
</evidence>
<gene>
    <name evidence="2" type="ORF">IDH45_03400</name>
</gene>
<protein>
    <submittedName>
        <fullName evidence="2">Sugar phosphate isomerase/epimerase</fullName>
    </submittedName>
</protein>
<name>A0A927GYH2_9BACL</name>
<keyword evidence="2" id="KW-0413">Isomerase</keyword>
<accession>A0A927GYH2</accession>
<reference evidence="2" key="1">
    <citation type="submission" date="2020-09" db="EMBL/GenBank/DDBJ databases">
        <title>A novel bacterium of genus Paenibacillus, isolated from South China Sea.</title>
        <authorList>
            <person name="Huang H."/>
            <person name="Mo K."/>
            <person name="Hu Y."/>
        </authorList>
    </citation>
    <scope>NUCLEOTIDE SEQUENCE</scope>
    <source>
        <strain evidence="2">IB182363</strain>
    </source>
</reference>
<dbReference type="Pfam" id="PF01261">
    <property type="entry name" value="AP_endonuc_2"/>
    <property type="match status" value="1"/>
</dbReference>
<dbReference type="SUPFAM" id="SSF51658">
    <property type="entry name" value="Xylose isomerase-like"/>
    <property type="match status" value="1"/>
</dbReference>
<comment type="caution">
    <text evidence="2">The sequence shown here is derived from an EMBL/GenBank/DDBJ whole genome shotgun (WGS) entry which is preliminary data.</text>
</comment>
<dbReference type="Gene3D" id="3.20.20.150">
    <property type="entry name" value="Divalent-metal-dependent TIM barrel enzymes"/>
    <property type="match status" value="1"/>
</dbReference>
<dbReference type="InterPro" id="IPR013022">
    <property type="entry name" value="Xyl_isomerase-like_TIM-brl"/>
</dbReference>
<keyword evidence="3" id="KW-1185">Reference proteome</keyword>
<evidence type="ECO:0000259" key="1">
    <source>
        <dbReference type="Pfam" id="PF01261"/>
    </source>
</evidence>
<evidence type="ECO:0000313" key="3">
    <source>
        <dbReference type="Proteomes" id="UP000639396"/>
    </source>
</evidence>
<dbReference type="InterPro" id="IPR036237">
    <property type="entry name" value="Xyl_isomerase-like_sf"/>
</dbReference>
<dbReference type="EMBL" id="JACXJA010000003">
    <property type="protein sequence ID" value="MBD2861032.1"/>
    <property type="molecule type" value="Genomic_DNA"/>
</dbReference>
<dbReference type="RefSeq" id="WP_190924654.1">
    <property type="nucleotide sequence ID" value="NZ_JACXJA010000003.1"/>
</dbReference>
<dbReference type="AlphaFoldDB" id="A0A927GYH2"/>
<dbReference type="GO" id="GO:0016853">
    <property type="term" value="F:isomerase activity"/>
    <property type="evidence" value="ECO:0007669"/>
    <property type="project" value="UniProtKB-KW"/>
</dbReference>
<sequence length="268" mass="31454">MELKLFKALWGMTGTLEEQIERIAEAGYDGVECLVPDKEDVPRFRRLLERYGLDYIAMMYTDGDHAATFRDRLNRACELEPLKVNSHSAKDWMPFDEQRAFFEQAMKAERDVPIPVAHETHRNRATYSAWSTAALLKEFPEMKLTADFSHWVVVSETLLEDQRDNVELAISRTIHIHGRVGFRHGPQVPDPAAPEYAQEREAHEAWWDEICRSHYARGERIVTFDPEFGPPKYLHTLPYTGQPLADLWQVCKWMGDAYRDRFRRIRWE</sequence>
<proteinExistence type="predicted"/>
<feature type="domain" description="Xylose isomerase-like TIM barrel" evidence="1">
    <location>
        <begin position="21"/>
        <end position="177"/>
    </location>
</feature>
<dbReference type="Proteomes" id="UP000639396">
    <property type="component" value="Unassembled WGS sequence"/>
</dbReference>
<organism evidence="2 3">
    <name type="scientific">Paenibacillus oceani</name>
    <dbReference type="NCBI Taxonomy" id="2772510"/>
    <lineage>
        <taxon>Bacteria</taxon>
        <taxon>Bacillati</taxon>
        <taxon>Bacillota</taxon>
        <taxon>Bacilli</taxon>
        <taxon>Bacillales</taxon>
        <taxon>Paenibacillaceae</taxon>
        <taxon>Paenibacillus</taxon>
    </lineage>
</organism>